<organism evidence="2 3">
    <name type="scientific">Paenibacillus radicis</name>
    <name type="common">ex Xue et al. 2023</name>
    <dbReference type="NCBI Taxonomy" id="2972489"/>
    <lineage>
        <taxon>Bacteria</taxon>
        <taxon>Bacillati</taxon>
        <taxon>Bacillota</taxon>
        <taxon>Bacilli</taxon>
        <taxon>Bacillales</taxon>
        <taxon>Paenibacillaceae</taxon>
        <taxon>Paenibacillus</taxon>
    </lineage>
</organism>
<dbReference type="SUPFAM" id="SSF53474">
    <property type="entry name" value="alpha/beta-Hydrolases"/>
    <property type="match status" value="1"/>
</dbReference>
<protein>
    <submittedName>
        <fullName evidence="2">Alpha/beta hydrolase</fullName>
    </submittedName>
</protein>
<dbReference type="GO" id="GO:0016787">
    <property type="term" value="F:hydrolase activity"/>
    <property type="evidence" value="ECO:0007669"/>
    <property type="project" value="UniProtKB-KW"/>
</dbReference>
<comment type="caution">
    <text evidence="2">The sequence shown here is derived from an EMBL/GenBank/DDBJ whole genome shotgun (WGS) entry which is preliminary data.</text>
</comment>
<sequence length="279" mass="31330">MPELQKSSSDDANRFIDIMVKTREGDIHLIGSGNEAGRPVLFMHGITEYARSFVPVMKLLPASYYALSMDLRGRGESFKPESGYWIQDYMADLLSVWNLFSGFSGSPILVGHSLSGRIAAAFAAQYPELVGTLILIDPPISGPGRREFPMPLSRFTGPKVALEKGNMEEFATFYANTRLDTGVKAEELKLCSLQSIEQSYNSIIYEPFHSYYRLIRSRTLLLAAGLSPLITDEELDELRRMNPVVLTKRIPGIGHEIFKEDPKLFVDELLRFVEGDKKI</sequence>
<evidence type="ECO:0000259" key="1">
    <source>
        <dbReference type="Pfam" id="PF12697"/>
    </source>
</evidence>
<evidence type="ECO:0000313" key="3">
    <source>
        <dbReference type="Proteomes" id="UP001300012"/>
    </source>
</evidence>
<dbReference type="Proteomes" id="UP001300012">
    <property type="component" value="Unassembled WGS sequence"/>
</dbReference>
<keyword evidence="2" id="KW-0378">Hydrolase</keyword>
<dbReference type="Pfam" id="PF12697">
    <property type="entry name" value="Abhydrolase_6"/>
    <property type="match status" value="1"/>
</dbReference>
<proteinExistence type="predicted"/>
<dbReference type="InterPro" id="IPR050266">
    <property type="entry name" value="AB_hydrolase_sf"/>
</dbReference>
<dbReference type="InterPro" id="IPR000073">
    <property type="entry name" value="AB_hydrolase_1"/>
</dbReference>
<dbReference type="Gene3D" id="3.40.50.1820">
    <property type="entry name" value="alpha/beta hydrolase"/>
    <property type="match status" value="1"/>
</dbReference>
<evidence type="ECO:0000313" key="2">
    <source>
        <dbReference type="EMBL" id="MCR8630390.1"/>
    </source>
</evidence>
<feature type="domain" description="AB hydrolase-1" evidence="1">
    <location>
        <begin position="40"/>
        <end position="267"/>
    </location>
</feature>
<reference evidence="2 3" key="1">
    <citation type="submission" date="2022-08" db="EMBL/GenBank/DDBJ databases">
        <title>Paenibacillus endoradicis sp. nov., Paenibacillus radicibacter sp. nov and Paenibacillus pararadicis sp. nov., three cold-adapted plant growth-promoting bacteria isolated from root of Larix gmelinii in Great Khingan.</title>
        <authorList>
            <person name="Xue H."/>
        </authorList>
    </citation>
    <scope>NUCLEOTIDE SEQUENCE [LARGE SCALE GENOMIC DNA]</scope>
    <source>
        <strain evidence="2 3">N5-1-1-5</strain>
    </source>
</reference>
<dbReference type="InterPro" id="IPR029058">
    <property type="entry name" value="AB_hydrolase_fold"/>
</dbReference>
<dbReference type="EMBL" id="JANQBD010000002">
    <property type="protein sequence ID" value="MCR8630390.1"/>
    <property type="molecule type" value="Genomic_DNA"/>
</dbReference>
<gene>
    <name evidence="2" type="ORF">NV381_04140</name>
</gene>
<keyword evidence="3" id="KW-1185">Reference proteome</keyword>
<name>A0ABT1YEJ8_9BACL</name>
<dbReference type="PANTHER" id="PTHR43798:SF33">
    <property type="entry name" value="HYDROLASE, PUTATIVE (AFU_ORTHOLOGUE AFUA_2G14860)-RELATED"/>
    <property type="match status" value="1"/>
</dbReference>
<dbReference type="RefSeq" id="WP_258212005.1">
    <property type="nucleotide sequence ID" value="NZ_JANQBD010000002.1"/>
</dbReference>
<dbReference type="PRINTS" id="PR00111">
    <property type="entry name" value="ABHYDROLASE"/>
</dbReference>
<accession>A0ABT1YEJ8</accession>
<dbReference type="PANTHER" id="PTHR43798">
    <property type="entry name" value="MONOACYLGLYCEROL LIPASE"/>
    <property type="match status" value="1"/>
</dbReference>